<dbReference type="EMBL" id="AJWK01005590">
    <property type="status" value="NOT_ANNOTATED_CDS"/>
    <property type="molecule type" value="Genomic_DNA"/>
</dbReference>
<dbReference type="EnsemblMetazoa" id="LLOJ001620-RA">
    <property type="protein sequence ID" value="LLOJ001620-PA"/>
    <property type="gene ID" value="LLOJ001620"/>
</dbReference>
<dbReference type="AlphaFoldDB" id="A0A1B0GHS6"/>
<dbReference type="EMBL" id="AJWK01005592">
    <property type="status" value="NOT_ANNOTATED_CDS"/>
    <property type="molecule type" value="Genomic_DNA"/>
</dbReference>
<protein>
    <submittedName>
        <fullName evidence="1">Uncharacterized protein</fullName>
    </submittedName>
</protein>
<organism evidence="1 2">
    <name type="scientific">Lutzomyia longipalpis</name>
    <name type="common">Sand fly</name>
    <dbReference type="NCBI Taxonomy" id="7200"/>
    <lineage>
        <taxon>Eukaryota</taxon>
        <taxon>Metazoa</taxon>
        <taxon>Ecdysozoa</taxon>
        <taxon>Arthropoda</taxon>
        <taxon>Hexapoda</taxon>
        <taxon>Insecta</taxon>
        <taxon>Pterygota</taxon>
        <taxon>Neoptera</taxon>
        <taxon>Endopterygota</taxon>
        <taxon>Diptera</taxon>
        <taxon>Nematocera</taxon>
        <taxon>Psychodoidea</taxon>
        <taxon>Psychodidae</taxon>
        <taxon>Lutzomyia</taxon>
        <taxon>Lutzomyia</taxon>
    </lineage>
</organism>
<dbReference type="VEuPathDB" id="VectorBase:LLOJ001620"/>
<reference evidence="1" key="1">
    <citation type="submission" date="2020-05" db="UniProtKB">
        <authorList>
            <consortium name="EnsemblMetazoa"/>
        </authorList>
    </citation>
    <scope>IDENTIFICATION</scope>
    <source>
        <strain evidence="1">Jacobina</strain>
    </source>
</reference>
<dbReference type="Proteomes" id="UP000092461">
    <property type="component" value="Unassembled WGS sequence"/>
</dbReference>
<dbReference type="VEuPathDB" id="VectorBase:LLONM1_011812"/>
<sequence length="94" mass="10000">MFDLNMGLAGAPLLGIDGSGVCTTPRTPEILNSLIDITNPLEYSYSSARPSQVSNIDSCCSDSTLDSPAGQTTPPSVQKVKMSRIFHCKVFCVC</sequence>
<keyword evidence="2" id="KW-1185">Reference proteome</keyword>
<evidence type="ECO:0000313" key="2">
    <source>
        <dbReference type="Proteomes" id="UP000092461"/>
    </source>
</evidence>
<proteinExistence type="predicted"/>
<evidence type="ECO:0000313" key="1">
    <source>
        <dbReference type="EnsemblMetazoa" id="LLOJ001620-PA"/>
    </source>
</evidence>
<name>A0A1B0GHS6_LUTLO</name>
<dbReference type="EMBL" id="AJWK01005591">
    <property type="status" value="NOT_ANNOTATED_CDS"/>
    <property type="molecule type" value="Genomic_DNA"/>
</dbReference>
<dbReference type="EMBL" id="AJWK01005593">
    <property type="status" value="NOT_ANNOTATED_CDS"/>
    <property type="molecule type" value="Genomic_DNA"/>
</dbReference>
<accession>A0A1B0GHS6</accession>